<gene>
    <name evidence="1" type="ORF">GXP70_13670</name>
</gene>
<evidence type="ECO:0000313" key="1">
    <source>
        <dbReference type="EMBL" id="QHT60894.1"/>
    </source>
</evidence>
<accession>A0A6C0G0J3</accession>
<proteinExistence type="predicted"/>
<name>A0A6C0G0J3_9BACL</name>
<organism evidence="1 2">
    <name type="scientific">Paenibacillus lycopersici</name>
    <dbReference type="NCBI Taxonomy" id="2704462"/>
    <lineage>
        <taxon>Bacteria</taxon>
        <taxon>Bacillati</taxon>
        <taxon>Bacillota</taxon>
        <taxon>Bacilli</taxon>
        <taxon>Bacillales</taxon>
        <taxon>Paenibacillaceae</taxon>
        <taxon>Paenibacillus</taxon>
    </lineage>
</organism>
<dbReference type="KEGG" id="plyc:GXP70_13670"/>
<dbReference type="Proteomes" id="UP000476064">
    <property type="component" value="Chromosome"/>
</dbReference>
<sequence>MPDFTYNPAEKSNETLTVKFEITHAFRAALQALAFSKDYKKVEGNIVLHRITFITKASLFSWGEQMTVQLNEVDPHKTEISVSSELKTSIGSQGVGAQATIGT</sequence>
<evidence type="ECO:0000313" key="2">
    <source>
        <dbReference type="Proteomes" id="UP000476064"/>
    </source>
</evidence>
<keyword evidence="2" id="KW-1185">Reference proteome</keyword>
<protein>
    <submittedName>
        <fullName evidence="1">Uncharacterized protein</fullName>
    </submittedName>
</protein>
<dbReference type="EMBL" id="CP048209">
    <property type="protein sequence ID" value="QHT60894.1"/>
    <property type="molecule type" value="Genomic_DNA"/>
</dbReference>
<dbReference type="RefSeq" id="WP_162357333.1">
    <property type="nucleotide sequence ID" value="NZ_CP048209.1"/>
</dbReference>
<reference evidence="1 2" key="1">
    <citation type="submission" date="2020-01" db="EMBL/GenBank/DDBJ databases">
        <title>Paenibacillus sp. nov., isolated from tomato rhizosphere.</title>
        <authorList>
            <person name="Weon H.-Y."/>
            <person name="Lee S.A."/>
        </authorList>
    </citation>
    <scope>NUCLEOTIDE SEQUENCE [LARGE SCALE GENOMIC DNA]</scope>
    <source>
        <strain evidence="1 2">12200R-189</strain>
    </source>
</reference>
<dbReference type="AlphaFoldDB" id="A0A6C0G0J3"/>